<feature type="compositionally biased region" description="Basic and acidic residues" evidence="2">
    <location>
        <begin position="766"/>
        <end position="782"/>
    </location>
</feature>
<feature type="region of interest" description="Disordered" evidence="2">
    <location>
        <begin position="66"/>
        <end position="113"/>
    </location>
</feature>
<dbReference type="Proteomes" id="UP000290189">
    <property type="component" value="Unassembled WGS sequence"/>
</dbReference>
<dbReference type="SMART" id="SM00360">
    <property type="entry name" value="RRM"/>
    <property type="match status" value="2"/>
</dbReference>
<dbReference type="PROSITE" id="PS50102">
    <property type="entry name" value="RRM"/>
    <property type="match status" value="1"/>
</dbReference>
<name>A0A0G4IKA1_PLABS</name>
<keyword evidence="5" id="KW-0496">Mitochondrion</keyword>
<dbReference type="AlphaFoldDB" id="A0A0G4IKA1"/>
<evidence type="ECO:0000313" key="4">
    <source>
        <dbReference type="EMBL" id="CEO95574.1"/>
    </source>
</evidence>
<reference evidence="5 7" key="2">
    <citation type="submission" date="2018-03" db="EMBL/GenBank/DDBJ databases">
        <authorList>
            <person name="Fogelqvist J."/>
        </authorList>
    </citation>
    <scope>NUCLEOTIDE SEQUENCE [LARGE SCALE GENOMIC DNA]</scope>
</reference>
<dbReference type="EMBL" id="CDSF01000024">
    <property type="protein sequence ID" value="CEO95574.1"/>
    <property type="molecule type" value="Genomic_DNA"/>
</dbReference>
<gene>
    <name evidence="4" type="ORF">PBRA_004300</name>
    <name evidence="5" type="ORF">PLBR_LOCUS7662</name>
</gene>
<protein>
    <recommendedName>
        <fullName evidence="3">RRM domain-containing protein</fullName>
    </recommendedName>
</protein>
<feature type="region of interest" description="Disordered" evidence="2">
    <location>
        <begin position="562"/>
        <end position="610"/>
    </location>
</feature>
<feature type="region of interest" description="Disordered" evidence="2">
    <location>
        <begin position="760"/>
        <end position="789"/>
    </location>
</feature>
<geneLocation type="mitochondrion" evidence="5"/>
<dbReference type="Proteomes" id="UP000039324">
    <property type="component" value="Unassembled WGS sequence"/>
</dbReference>
<keyword evidence="6" id="KW-1185">Reference proteome</keyword>
<dbReference type="Gene3D" id="3.30.70.330">
    <property type="match status" value="2"/>
</dbReference>
<dbReference type="EMBL" id="OVEO01000014">
    <property type="protein sequence ID" value="SPR00447.1"/>
    <property type="molecule type" value="Genomic_DNA"/>
</dbReference>
<organism evidence="4 6">
    <name type="scientific">Plasmodiophora brassicae</name>
    <name type="common">Clubroot disease agent</name>
    <dbReference type="NCBI Taxonomy" id="37360"/>
    <lineage>
        <taxon>Eukaryota</taxon>
        <taxon>Sar</taxon>
        <taxon>Rhizaria</taxon>
        <taxon>Endomyxa</taxon>
        <taxon>Phytomyxea</taxon>
        <taxon>Plasmodiophorida</taxon>
        <taxon>Plasmodiophoridae</taxon>
        <taxon>Plasmodiophora</taxon>
    </lineage>
</organism>
<evidence type="ECO:0000256" key="2">
    <source>
        <dbReference type="SAM" id="MobiDB-lite"/>
    </source>
</evidence>
<evidence type="ECO:0000259" key="3">
    <source>
        <dbReference type="PROSITE" id="PS50102"/>
    </source>
</evidence>
<dbReference type="STRING" id="37360.A0A0G4IKA1"/>
<evidence type="ECO:0000313" key="7">
    <source>
        <dbReference type="Proteomes" id="UP000290189"/>
    </source>
</evidence>
<dbReference type="InterPro" id="IPR012677">
    <property type="entry name" value="Nucleotide-bd_a/b_plait_sf"/>
</dbReference>
<feature type="compositionally biased region" description="Acidic residues" evidence="2">
    <location>
        <begin position="565"/>
        <end position="579"/>
    </location>
</feature>
<dbReference type="GO" id="GO:0003723">
    <property type="term" value="F:RNA binding"/>
    <property type="evidence" value="ECO:0007669"/>
    <property type="project" value="UniProtKB-UniRule"/>
</dbReference>
<reference evidence="4 6" key="1">
    <citation type="submission" date="2015-02" db="EMBL/GenBank/DDBJ databases">
        <authorList>
            <person name="Chooi Y.-H."/>
        </authorList>
    </citation>
    <scope>NUCLEOTIDE SEQUENCE [LARGE SCALE GENOMIC DNA]</scope>
    <source>
        <strain evidence="4">E3</strain>
    </source>
</reference>
<accession>A0A0G4IKA1</accession>
<dbReference type="InterPro" id="IPR035979">
    <property type="entry name" value="RBD_domain_sf"/>
</dbReference>
<dbReference type="CDD" id="cd00590">
    <property type="entry name" value="RRM_SF"/>
    <property type="match status" value="2"/>
</dbReference>
<feature type="domain" description="RRM" evidence="3">
    <location>
        <begin position="667"/>
        <end position="751"/>
    </location>
</feature>
<proteinExistence type="predicted"/>
<dbReference type="InterPro" id="IPR000504">
    <property type="entry name" value="RRM_dom"/>
</dbReference>
<sequence>MLCRVRARYAVRIPCRIRAAIAAPRSAPAARLRFLASSVQPLDPPVELASATIDCDPVASSHLSCDVDTSTADESEPGIGNVASVSHAGQTERHRSTQPLNSQQNEAKKKKKTDAEIEDFFSRLMPLLDEVRFRRLCSTTATLADNMKAPKKRPFKLLKKAFLARVEKMLRGNVSQVPDINEFVDEFTVERLEHYRIERGRAMIRELSGGPDASSADSVFDHYPGHQAPLVPVSESISDFASRVCKSVTEKQLLLIIRRVKTLESARQKRVEADLHPFSYTDCLKFLQSIWSILETEELRTSLMPAFQTFAEQIEEQHFDSYLPHSLVNRKGKIPKWEVATPSGETVEQFCARVVRKLPESMYTLIARFIFKIQCRRAAREAEGLKLRESDLRLYLNQVRNALGDLKGEFFHGFHEFIPVLTVNMLEETRSAFEKDEVYRLVVFGDDGVECSDPCEASSILGESLPDDVDRRFMHKVFVDNLPADINANKLAASFSPFGGVVAVEFFKERAPKRALTTTTVSPPTLRKFKIEELVPQDDEPATDAASQFEIFDKLHTEDALHEEADGEASAEANPDDANDGAPGPSTISSGGRAHDDKGKRRRARMKPKPVPESHLYAAVYFDSAESARRALQVSVRIFGVAIEDTLTTDARRNNVFRSCRSSLPPSALYVGNLPFDICGYAVENSLASLLRQQSIQGHGLQGCIQTDQFNIGRGSVIARFACHEDALRAYRALARKALNGRPLRIGWIREREMQEIQQRSRRKSYIREKKSTLYSTERTDPARASLVA</sequence>
<keyword evidence="1" id="KW-0694">RNA-binding</keyword>
<dbReference type="SUPFAM" id="SSF54928">
    <property type="entry name" value="RNA-binding domain, RBD"/>
    <property type="match status" value="2"/>
</dbReference>
<evidence type="ECO:0000313" key="5">
    <source>
        <dbReference type="EMBL" id="SPR00447.1"/>
    </source>
</evidence>
<evidence type="ECO:0000256" key="1">
    <source>
        <dbReference type="PROSITE-ProRule" id="PRU00176"/>
    </source>
</evidence>
<evidence type="ECO:0000313" key="6">
    <source>
        <dbReference type="Proteomes" id="UP000039324"/>
    </source>
</evidence>